<dbReference type="EMBL" id="BGPR01001986">
    <property type="protein sequence ID" value="GBM65644.1"/>
    <property type="molecule type" value="Genomic_DNA"/>
</dbReference>
<dbReference type="GO" id="GO:0003964">
    <property type="term" value="F:RNA-directed DNA polymerase activity"/>
    <property type="evidence" value="ECO:0007669"/>
    <property type="project" value="UniProtKB-EC"/>
</dbReference>
<gene>
    <name evidence="3" type="ORF">AVEN_164744_1</name>
</gene>
<evidence type="ECO:0000313" key="4">
    <source>
        <dbReference type="Proteomes" id="UP000499080"/>
    </source>
</evidence>
<keyword evidence="4" id="KW-1185">Reference proteome</keyword>
<feature type="domain" description="Integrase zinc-binding" evidence="2">
    <location>
        <begin position="10"/>
        <end position="64"/>
    </location>
</feature>
<protein>
    <recommendedName>
        <fullName evidence="1">RNA-directed DNA polymerase</fullName>
        <ecNumber evidence="1">2.7.7.49</ecNumber>
    </recommendedName>
</protein>
<organism evidence="3 4">
    <name type="scientific">Araneus ventricosus</name>
    <name type="common">Orbweaver spider</name>
    <name type="synonym">Epeira ventricosa</name>
    <dbReference type="NCBI Taxonomy" id="182803"/>
    <lineage>
        <taxon>Eukaryota</taxon>
        <taxon>Metazoa</taxon>
        <taxon>Ecdysozoa</taxon>
        <taxon>Arthropoda</taxon>
        <taxon>Chelicerata</taxon>
        <taxon>Arachnida</taxon>
        <taxon>Araneae</taxon>
        <taxon>Araneomorphae</taxon>
        <taxon>Entelegynae</taxon>
        <taxon>Araneoidea</taxon>
        <taxon>Araneidae</taxon>
        <taxon>Araneus</taxon>
    </lineage>
</organism>
<sequence length="119" mass="13447">MSLETPRLFVPKALRQVVFENLHFDSHPGISETTDIISKRFFCPGMRKGIKNRVCASDKCQRAKVVKHTKAPLSTFAPPDARFAQIHIVYTGLFLPSNGYKYCLTIIDCIPGGLKYFLQ</sequence>
<dbReference type="Proteomes" id="UP000499080">
    <property type="component" value="Unassembled WGS sequence"/>
</dbReference>
<proteinExistence type="predicted"/>
<evidence type="ECO:0000256" key="1">
    <source>
        <dbReference type="ARBA" id="ARBA00012493"/>
    </source>
</evidence>
<accession>A0A4Y2HJR9</accession>
<dbReference type="PANTHER" id="PTHR37984:SF15">
    <property type="entry name" value="INTEGRASE CATALYTIC DOMAIN-CONTAINING PROTEIN"/>
    <property type="match status" value="1"/>
</dbReference>
<dbReference type="Gene3D" id="1.10.340.70">
    <property type="match status" value="1"/>
</dbReference>
<dbReference type="AlphaFoldDB" id="A0A4Y2HJR9"/>
<dbReference type="OrthoDB" id="413122at2759"/>
<dbReference type="PANTHER" id="PTHR37984">
    <property type="entry name" value="PROTEIN CBG26694"/>
    <property type="match status" value="1"/>
</dbReference>
<evidence type="ECO:0000259" key="2">
    <source>
        <dbReference type="Pfam" id="PF17921"/>
    </source>
</evidence>
<evidence type="ECO:0000313" key="3">
    <source>
        <dbReference type="EMBL" id="GBM65644.1"/>
    </source>
</evidence>
<dbReference type="EC" id="2.7.7.49" evidence="1"/>
<dbReference type="InterPro" id="IPR050951">
    <property type="entry name" value="Retrovirus_Pol_polyprotein"/>
</dbReference>
<name>A0A4Y2HJR9_ARAVE</name>
<dbReference type="InterPro" id="IPR041588">
    <property type="entry name" value="Integrase_H2C2"/>
</dbReference>
<dbReference type="Pfam" id="PF17921">
    <property type="entry name" value="Integrase_H2C2"/>
    <property type="match status" value="1"/>
</dbReference>
<reference evidence="3 4" key="1">
    <citation type="journal article" date="2019" name="Sci. Rep.">
        <title>Orb-weaving spider Araneus ventricosus genome elucidates the spidroin gene catalogue.</title>
        <authorList>
            <person name="Kono N."/>
            <person name="Nakamura H."/>
            <person name="Ohtoshi R."/>
            <person name="Moran D.A.P."/>
            <person name="Shinohara A."/>
            <person name="Yoshida Y."/>
            <person name="Fujiwara M."/>
            <person name="Mori M."/>
            <person name="Tomita M."/>
            <person name="Arakawa K."/>
        </authorList>
    </citation>
    <scope>NUCLEOTIDE SEQUENCE [LARGE SCALE GENOMIC DNA]</scope>
</reference>
<comment type="caution">
    <text evidence="3">The sequence shown here is derived from an EMBL/GenBank/DDBJ whole genome shotgun (WGS) entry which is preliminary data.</text>
</comment>